<feature type="transmembrane region" description="Helical" evidence="1">
    <location>
        <begin position="12"/>
        <end position="31"/>
    </location>
</feature>
<organism evidence="2 3">
    <name type="scientific">Sideroxydans lithotrophicus (strain ES-1)</name>
    <dbReference type="NCBI Taxonomy" id="580332"/>
    <lineage>
        <taxon>Bacteria</taxon>
        <taxon>Pseudomonadati</taxon>
        <taxon>Pseudomonadota</taxon>
        <taxon>Betaproteobacteria</taxon>
        <taxon>Nitrosomonadales</taxon>
        <taxon>Gallionellaceae</taxon>
        <taxon>Sideroxydans</taxon>
    </lineage>
</organism>
<sequence length="175" mass="19365" precursor="true">MQLNPIPWQGRALALLLLVIACIAFGVVAGLKYESNRRDALELKQKRVDDKLFLEAVALGHQAAANAIEWKRRARIYYRNWQERLNHEQDSNLAQCQQAGDVLLSGTFVGMYNAAWRIESDQGDSAGAAAEVVAAGSVTPRHVLENVRENADLCGEDRKRHDELVDLLIGMGAGK</sequence>
<gene>
    <name evidence="2" type="ordered locus">Slit_0218</name>
</gene>
<keyword evidence="1" id="KW-1133">Transmembrane helix</keyword>
<evidence type="ECO:0000313" key="2">
    <source>
        <dbReference type="EMBL" id="ADE10460.1"/>
    </source>
</evidence>
<dbReference type="RefSeq" id="WP_013028359.1">
    <property type="nucleotide sequence ID" value="NC_013959.1"/>
</dbReference>
<dbReference type="AlphaFoldDB" id="D5CUC5"/>
<dbReference type="EMBL" id="CP001965">
    <property type="protein sequence ID" value="ADE10460.1"/>
    <property type="molecule type" value="Genomic_DNA"/>
</dbReference>
<evidence type="ECO:0000256" key="1">
    <source>
        <dbReference type="SAM" id="Phobius"/>
    </source>
</evidence>
<dbReference type="KEGG" id="slt:Slit_0218"/>
<evidence type="ECO:0000313" key="3">
    <source>
        <dbReference type="Proteomes" id="UP000001625"/>
    </source>
</evidence>
<dbReference type="OrthoDB" id="8566461at2"/>
<protein>
    <submittedName>
        <fullName evidence="2">Uncharacterized protein</fullName>
    </submittedName>
</protein>
<accession>D5CUC5</accession>
<dbReference type="STRING" id="580332.Slit_0218"/>
<keyword evidence="1" id="KW-0472">Membrane</keyword>
<keyword evidence="3" id="KW-1185">Reference proteome</keyword>
<proteinExistence type="predicted"/>
<reference evidence="2 3" key="1">
    <citation type="submission" date="2010-03" db="EMBL/GenBank/DDBJ databases">
        <title>Complete sequence of Sideroxydans lithotrophicus ES-1.</title>
        <authorList>
            <consortium name="US DOE Joint Genome Institute"/>
            <person name="Lucas S."/>
            <person name="Copeland A."/>
            <person name="Lapidus A."/>
            <person name="Cheng J.-F."/>
            <person name="Bruce D."/>
            <person name="Goodwin L."/>
            <person name="Pitluck S."/>
            <person name="Munk A.C."/>
            <person name="Detter J.C."/>
            <person name="Han C."/>
            <person name="Tapia R."/>
            <person name="Larimer F."/>
            <person name="Land M."/>
            <person name="Hauser L."/>
            <person name="Kyrpides N."/>
            <person name="Ivanova N."/>
            <person name="Emerson D."/>
            <person name="Woyke T."/>
        </authorList>
    </citation>
    <scope>NUCLEOTIDE SEQUENCE [LARGE SCALE GENOMIC DNA]</scope>
    <source>
        <strain evidence="2 3">ES-1</strain>
    </source>
</reference>
<name>D5CUC5_SIDLE</name>
<keyword evidence="1" id="KW-0812">Transmembrane</keyword>
<dbReference type="HOGENOM" id="CLU_1531527_0_0_4"/>
<dbReference type="Proteomes" id="UP000001625">
    <property type="component" value="Chromosome"/>
</dbReference>